<evidence type="ECO:0000256" key="7">
    <source>
        <dbReference type="ARBA" id="ARBA00023136"/>
    </source>
</evidence>
<keyword evidence="7 9" id="KW-0472">Membrane</keyword>
<evidence type="ECO:0000256" key="9">
    <source>
        <dbReference type="SAM" id="Phobius"/>
    </source>
</evidence>
<keyword evidence="11" id="KW-0969">Cilium</keyword>
<evidence type="ECO:0000256" key="1">
    <source>
        <dbReference type="ARBA" id="ARBA00004651"/>
    </source>
</evidence>
<sequence>MNAFTIISKSGFIGYVLLMLSIVALAIVIEKIIVLRSSKIAPQEEIRTMVMLLSSEKIGDVIEFCKRNKFLISEIIIEAFRNIGEISRTNFLNAFEVIARKRIAELERGMTLLATIATVAPLLGLLGTVLGMVKIFGVLDTGTAAMANPQQLSAGIAEALLTTVFGLIVAVPSYVAYNLLQRKLDKLVFDIEQAGVIIANNLKGFKQ</sequence>
<comment type="caution">
    <text evidence="11">The sequence shown here is derived from an EMBL/GenBank/DDBJ whole genome shotgun (WGS) entry which is preliminary data.</text>
</comment>
<dbReference type="OrthoDB" id="4045at2"/>
<comment type="similarity">
    <text evidence="8">Belongs to the exbB/tolQ family.</text>
</comment>
<dbReference type="RefSeq" id="WP_076712974.1">
    <property type="nucleotide sequence ID" value="NZ_MOEN01000014.1"/>
</dbReference>
<evidence type="ECO:0000256" key="5">
    <source>
        <dbReference type="ARBA" id="ARBA00022927"/>
    </source>
</evidence>
<evidence type="ECO:0000313" key="11">
    <source>
        <dbReference type="EMBL" id="OMH40534.1"/>
    </source>
</evidence>
<dbReference type="PANTHER" id="PTHR30625">
    <property type="entry name" value="PROTEIN TOLQ"/>
    <property type="match status" value="1"/>
</dbReference>
<feature type="transmembrane region" description="Helical" evidence="9">
    <location>
        <begin position="156"/>
        <end position="177"/>
    </location>
</feature>
<name>A0A1R1MLF8_9BACT</name>
<evidence type="ECO:0000259" key="10">
    <source>
        <dbReference type="Pfam" id="PF01618"/>
    </source>
</evidence>
<reference evidence="11 12" key="1">
    <citation type="submission" date="2016-10" db="EMBL/GenBank/DDBJ databases">
        <title>Genome sequence of a sulfur-reducing bacterium Desulfurobacterium indicum K6013.</title>
        <authorList>
            <person name="Cao J."/>
            <person name="Shao Z."/>
            <person name="Alain K."/>
            <person name="Jebbar M."/>
        </authorList>
    </citation>
    <scope>NUCLEOTIDE SEQUENCE [LARGE SCALE GENOMIC DNA]</scope>
    <source>
        <strain evidence="11 12">K6013</strain>
    </source>
</reference>
<dbReference type="PANTHER" id="PTHR30625:SF15">
    <property type="entry name" value="BIOPOLYMER TRANSPORT PROTEIN EXBB"/>
    <property type="match status" value="1"/>
</dbReference>
<organism evidence="11 12">
    <name type="scientific">Desulfurobacterium indicum</name>
    <dbReference type="NCBI Taxonomy" id="1914305"/>
    <lineage>
        <taxon>Bacteria</taxon>
        <taxon>Pseudomonadati</taxon>
        <taxon>Aquificota</taxon>
        <taxon>Aquificia</taxon>
        <taxon>Desulfurobacteriales</taxon>
        <taxon>Desulfurobacteriaceae</taxon>
        <taxon>Desulfurobacterium</taxon>
    </lineage>
</organism>
<comment type="subcellular location">
    <subcellularLocation>
        <location evidence="1">Cell membrane</location>
        <topology evidence="1">Multi-pass membrane protein</topology>
    </subcellularLocation>
    <subcellularLocation>
        <location evidence="8">Membrane</location>
        <topology evidence="8">Multi-pass membrane protein</topology>
    </subcellularLocation>
</comment>
<keyword evidence="2 8" id="KW-0813">Transport</keyword>
<gene>
    <name evidence="11" type="ORF">BLW93_04815</name>
</gene>
<dbReference type="InterPro" id="IPR050790">
    <property type="entry name" value="ExbB/TolQ_transport"/>
</dbReference>
<evidence type="ECO:0000256" key="8">
    <source>
        <dbReference type="RuleBase" id="RU004057"/>
    </source>
</evidence>
<keyword evidence="12" id="KW-1185">Reference proteome</keyword>
<proteinExistence type="inferred from homology"/>
<feature type="transmembrane region" description="Helical" evidence="9">
    <location>
        <begin position="12"/>
        <end position="29"/>
    </location>
</feature>
<dbReference type="Pfam" id="PF01618">
    <property type="entry name" value="MotA_ExbB"/>
    <property type="match status" value="1"/>
</dbReference>
<feature type="transmembrane region" description="Helical" evidence="9">
    <location>
        <begin position="110"/>
        <end position="136"/>
    </location>
</feature>
<keyword evidence="4 9" id="KW-0812">Transmembrane</keyword>
<evidence type="ECO:0000256" key="3">
    <source>
        <dbReference type="ARBA" id="ARBA00022475"/>
    </source>
</evidence>
<dbReference type="GO" id="GO:0017038">
    <property type="term" value="P:protein import"/>
    <property type="evidence" value="ECO:0007669"/>
    <property type="project" value="TreeGrafter"/>
</dbReference>
<dbReference type="GO" id="GO:0005886">
    <property type="term" value="C:plasma membrane"/>
    <property type="evidence" value="ECO:0007669"/>
    <property type="project" value="UniProtKB-SubCell"/>
</dbReference>
<protein>
    <submittedName>
        <fullName evidence="11">Flagellar motor protein MotA</fullName>
    </submittedName>
</protein>
<accession>A0A1R1MLF8</accession>
<keyword evidence="6 9" id="KW-1133">Transmembrane helix</keyword>
<dbReference type="InterPro" id="IPR002898">
    <property type="entry name" value="MotA_ExbB_proton_chnl"/>
</dbReference>
<keyword evidence="5 8" id="KW-0653">Protein transport</keyword>
<dbReference type="Proteomes" id="UP000187408">
    <property type="component" value="Unassembled WGS sequence"/>
</dbReference>
<evidence type="ECO:0000256" key="2">
    <source>
        <dbReference type="ARBA" id="ARBA00022448"/>
    </source>
</evidence>
<keyword evidence="3" id="KW-1003">Cell membrane</keyword>
<dbReference type="STRING" id="1914305.BLW93_04815"/>
<keyword evidence="11" id="KW-0282">Flagellum</keyword>
<evidence type="ECO:0000256" key="6">
    <source>
        <dbReference type="ARBA" id="ARBA00022989"/>
    </source>
</evidence>
<keyword evidence="11" id="KW-0966">Cell projection</keyword>
<feature type="domain" description="MotA/TolQ/ExbB proton channel" evidence="10">
    <location>
        <begin position="74"/>
        <end position="192"/>
    </location>
</feature>
<dbReference type="AlphaFoldDB" id="A0A1R1MLF8"/>
<evidence type="ECO:0000256" key="4">
    <source>
        <dbReference type="ARBA" id="ARBA00022692"/>
    </source>
</evidence>
<evidence type="ECO:0000313" key="12">
    <source>
        <dbReference type="Proteomes" id="UP000187408"/>
    </source>
</evidence>
<dbReference type="EMBL" id="MOEN01000014">
    <property type="protein sequence ID" value="OMH40534.1"/>
    <property type="molecule type" value="Genomic_DNA"/>
</dbReference>